<reference evidence="2" key="1">
    <citation type="journal article" date="2019" name="Int. J. Syst. Evol. Microbiol.">
        <title>The Global Catalogue of Microorganisms (GCM) 10K type strain sequencing project: providing services to taxonomists for standard genome sequencing and annotation.</title>
        <authorList>
            <consortium name="The Broad Institute Genomics Platform"/>
            <consortium name="The Broad Institute Genome Sequencing Center for Infectious Disease"/>
            <person name="Wu L."/>
            <person name="Ma J."/>
        </authorList>
    </citation>
    <scope>NUCLEOTIDE SEQUENCE [LARGE SCALE GENOMIC DNA]</scope>
    <source>
        <strain evidence="2">CGMCC 4.7676</strain>
    </source>
</reference>
<gene>
    <name evidence="1" type="ORF">ACFOSH_15180</name>
</gene>
<dbReference type="RefSeq" id="WP_378239508.1">
    <property type="nucleotide sequence ID" value="NZ_JBHRWK010000020.1"/>
</dbReference>
<accession>A0ABV7NYF7</accession>
<evidence type="ECO:0008006" key="3">
    <source>
        <dbReference type="Google" id="ProtNLM"/>
    </source>
</evidence>
<keyword evidence="2" id="KW-1185">Reference proteome</keyword>
<dbReference type="EMBL" id="JBHRWK010000020">
    <property type="protein sequence ID" value="MFC3450775.1"/>
    <property type="molecule type" value="Genomic_DNA"/>
</dbReference>
<proteinExistence type="predicted"/>
<comment type="caution">
    <text evidence="1">The sequence shown here is derived from an EMBL/GenBank/DDBJ whole genome shotgun (WGS) entry which is preliminary data.</text>
</comment>
<organism evidence="1 2">
    <name type="scientific">Amycolatopsis speibonae</name>
    <dbReference type="NCBI Taxonomy" id="1450224"/>
    <lineage>
        <taxon>Bacteria</taxon>
        <taxon>Bacillati</taxon>
        <taxon>Actinomycetota</taxon>
        <taxon>Actinomycetes</taxon>
        <taxon>Pseudonocardiales</taxon>
        <taxon>Pseudonocardiaceae</taxon>
        <taxon>Amycolatopsis</taxon>
    </lineage>
</organism>
<dbReference type="Proteomes" id="UP001595645">
    <property type="component" value="Unassembled WGS sequence"/>
</dbReference>
<evidence type="ECO:0000313" key="2">
    <source>
        <dbReference type="Proteomes" id="UP001595645"/>
    </source>
</evidence>
<evidence type="ECO:0000313" key="1">
    <source>
        <dbReference type="EMBL" id="MFC3450775.1"/>
    </source>
</evidence>
<name>A0ABV7NYF7_9PSEU</name>
<protein>
    <recommendedName>
        <fullName evidence="3">HIRAN domain-containing protein</fullName>
    </recommendedName>
</protein>
<sequence>MTDTTIATVGELIAALDHYDPASPLRLATQPGYPLENLLARVACTPGNADGDSLADTDQPVVWLGAGEQVGYVPAPAADALGWS</sequence>